<dbReference type="KEGG" id="dpf:ON006_12025"/>
<evidence type="ECO:0000313" key="4">
    <source>
        <dbReference type="EMBL" id="WAC14665.1"/>
    </source>
</evidence>
<dbReference type="Proteomes" id="UP001164653">
    <property type="component" value="Chromosome"/>
</dbReference>
<dbReference type="EMBL" id="CP112998">
    <property type="protein sequence ID" value="WAC14665.1"/>
    <property type="molecule type" value="Genomic_DNA"/>
</dbReference>
<dbReference type="InterPro" id="IPR050745">
    <property type="entry name" value="Multifunctional_regulatory"/>
</dbReference>
<dbReference type="PANTHER" id="PTHR24189:SF50">
    <property type="entry name" value="ANKYRIN REPEAT AND SOCS BOX PROTEIN 2"/>
    <property type="match status" value="1"/>
</dbReference>
<dbReference type="InterPro" id="IPR002110">
    <property type="entry name" value="Ankyrin_rpt"/>
</dbReference>
<protein>
    <submittedName>
        <fullName evidence="4">Ankyrin repeat domain-containing protein</fullName>
    </submittedName>
</protein>
<dbReference type="PROSITE" id="PS50297">
    <property type="entry name" value="ANK_REP_REGION"/>
    <property type="match status" value="1"/>
</dbReference>
<dbReference type="SUPFAM" id="SSF48403">
    <property type="entry name" value="Ankyrin repeat"/>
    <property type="match status" value="1"/>
</dbReference>
<dbReference type="SMART" id="SM00248">
    <property type="entry name" value="ANK"/>
    <property type="match status" value="7"/>
</dbReference>
<dbReference type="Gene3D" id="1.25.40.20">
    <property type="entry name" value="Ankyrin repeat-containing domain"/>
    <property type="match status" value="3"/>
</dbReference>
<dbReference type="PROSITE" id="PS50088">
    <property type="entry name" value="ANK_REPEAT"/>
    <property type="match status" value="1"/>
</dbReference>
<dbReference type="PANTHER" id="PTHR24189">
    <property type="entry name" value="MYOTROPHIN"/>
    <property type="match status" value="1"/>
</dbReference>
<dbReference type="Pfam" id="PF12796">
    <property type="entry name" value="Ank_2"/>
    <property type="match status" value="1"/>
</dbReference>
<name>A0A9E8NDD8_9BACT</name>
<dbReference type="AlphaFoldDB" id="A0A9E8NDD8"/>
<evidence type="ECO:0000256" key="3">
    <source>
        <dbReference type="PROSITE-ProRule" id="PRU00023"/>
    </source>
</evidence>
<evidence type="ECO:0000256" key="1">
    <source>
        <dbReference type="ARBA" id="ARBA00022737"/>
    </source>
</evidence>
<dbReference type="InterPro" id="IPR036770">
    <property type="entry name" value="Ankyrin_rpt-contain_sf"/>
</dbReference>
<keyword evidence="5" id="KW-1185">Reference proteome</keyword>
<evidence type="ECO:0000313" key="5">
    <source>
        <dbReference type="Proteomes" id="UP001164653"/>
    </source>
</evidence>
<reference evidence="4" key="1">
    <citation type="submission" date="2022-11" db="EMBL/GenBank/DDBJ databases">
        <title>Dyadobacter pollutisoli sp. nov., isolated from plastic dumped soil.</title>
        <authorList>
            <person name="Kim J.M."/>
            <person name="Kim K.R."/>
            <person name="Lee J.K."/>
            <person name="Hao L."/>
            <person name="Jeon C.O."/>
        </authorList>
    </citation>
    <scope>NUCLEOTIDE SEQUENCE</scope>
    <source>
        <strain evidence="4">U1</strain>
    </source>
</reference>
<organism evidence="4 5">
    <name type="scientific">Dyadobacter pollutisoli</name>
    <dbReference type="NCBI Taxonomy" id="2910158"/>
    <lineage>
        <taxon>Bacteria</taxon>
        <taxon>Pseudomonadati</taxon>
        <taxon>Bacteroidota</taxon>
        <taxon>Cytophagia</taxon>
        <taxon>Cytophagales</taxon>
        <taxon>Spirosomataceae</taxon>
        <taxon>Dyadobacter</taxon>
    </lineage>
</organism>
<accession>A0A9E8NDD8</accession>
<feature type="repeat" description="ANK" evidence="3">
    <location>
        <begin position="356"/>
        <end position="388"/>
    </location>
</feature>
<evidence type="ECO:0000256" key="2">
    <source>
        <dbReference type="ARBA" id="ARBA00023043"/>
    </source>
</evidence>
<dbReference type="RefSeq" id="WP_244820032.1">
    <property type="nucleotide sequence ID" value="NZ_CP112998.1"/>
</dbReference>
<sequence>MTENLINSAEPEDMQTAFIREAIWHGELTEANSMLALYPELATQSIHTAAILGNLEVVRGFLDADPALATATAAPYGGNALVYLCMSKYLRLDKSRNNDFLRTARLLLEAGVDANSGFWTKGDYPEFETALYGAAGIAHHAELTKLLLEYGADPNDGEAVYHSPETYENGAMSALVETGKVTQEGLVLMLIRKHDFHDYDGVKYLLELGVDPNGHWGTASPFHHALMRDNDSAIITLLLDHGGDPQAITHGMTVAARAAREGRGDVLAIFKKRGLPYTLEGVDRLIEACALGNNELVTTILKQEPTFLDQMLAVSGTLLAKFAGTGNVAGVRQLLDSGVKVDAVFHEGDGYFEIPKNSFAIHVAAWRGRHEIVQLLVDHGSPVDTPDQNGRTPLQLAVRACVDSYWTDRRSPESVEILLKAGANSAQISLPTGYKAIDHLLLPS</sequence>
<keyword evidence="2 3" id="KW-0040">ANK repeat</keyword>
<proteinExistence type="predicted"/>
<keyword evidence="1" id="KW-0677">Repeat</keyword>
<gene>
    <name evidence="4" type="ORF">ON006_12025</name>
</gene>